<evidence type="ECO:0000313" key="6">
    <source>
        <dbReference type="EMBL" id="ABD08817.1"/>
    </source>
</evidence>
<evidence type="ECO:0000313" key="7">
    <source>
        <dbReference type="Proteomes" id="UP000008809"/>
    </source>
</evidence>
<dbReference type="PANTHER" id="PTHR45138:SF9">
    <property type="entry name" value="DIGUANYLATE CYCLASE DGCM-RELATED"/>
    <property type="match status" value="1"/>
</dbReference>
<dbReference type="SUPFAM" id="SSF158472">
    <property type="entry name" value="HAMP domain-like"/>
    <property type="match status" value="1"/>
</dbReference>
<dbReference type="Pfam" id="PF00990">
    <property type="entry name" value="GGDEF"/>
    <property type="match status" value="1"/>
</dbReference>
<dbReference type="NCBIfam" id="TIGR00254">
    <property type="entry name" value="GGDEF"/>
    <property type="match status" value="1"/>
</dbReference>
<dbReference type="InterPro" id="IPR000160">
    <property type="entry name" value="GGDEF_dom"/>
</dbReference>
<dbReference type="EMBL" id="CP000250">
    <property type="protein sequence ID" value="ABD08817.1"/>
    <property type="molecule type" value="Genomic_DNA"/>
</dbReference>
<feature type="domain" description="HAMP" evidence="4">
    <location>
        <begin position="346"/>
        <end position="398"/>
    </location>
</feature>
<dbReference type="GO" id="GO:0043709">
    <property type="term" value="P:cell adhesion involved in single-species biofilm formation"/>
    <property type="evidence" value="ECO:0007669"/>
    <property type="project" value="TreeGrafter"/>
</dbReference>
<dbReference type="Gene3D" id="3.30.70.270">
    <property type="match status" value="1"/>
</dbReference>
<dbReference type="GO" id="GO:1902201">
    <property type="term" value="P:negative regulation of bacterial-type flagellum-dependent cell motility"/>
    <property type="evidence" value="ECO:0007669"/>
    <property type="project" value="TreeGrafter"/>
</dbReference>
<evidence type="ECO:0000256" key="3">
    <source>
        <dbReference type="SAM" id="Phobius"/>
    </source>
</evidence>
<dbReference type="InterPro" id="IPR003660">
    <property type="entry name" value="HAMP_dom"/>
</dbReference>
<evidence type="ECO:0000256" key="2">
    <source>
        <dbReference type="ARBA" id="ARBA00034247"/>
    </source>
</evidence>
<dbReference type="SUPFAM" id="SSF55073">
    <property type="entry name" value="Nucleotide cyclase"/>
    <property type="match status" value="1"/>
</dbReference>
<dbReference type="InterPro" id="IPR050469">
    <property type="entry name" value="Diguanylate_Cyclase"/>
</dbReference>
<dbReference type="eggNOG" id="COG2199">
    <property type="taxonomic scope" value="Bacteria"/>
</dbReference>
<evidence type="ECO:0000259" key="4">
    <source>
        <dbReference type="PROSITE" id="PS50885"/>
    </source>
</evidence>
<feature type="domain" description="GGDEF" evidence="5">
    <location>
        <begin position="445"/>
        <end position="578"/>
    </location>
</feature>
<dbReference type="EC" id="2.7.7.65" evidence="1"/>
<dbReference type="GO" id="GO:0005886">
    <property type="term" value="C:plasma membrane"/>
    <property type="evidence" value="ECO:0007669"/>
    <property type="project" value="TreeGrafter"/>
</dbReference>
<dbReference type="InterPro" id="IPR029787">
    <property type="entry name" value="Nucleotide_cyclase"/>
</dbReference>
<organism evidence="6 7">
    <name type="scientific">Rhodopseudomonas palustris (strain HaA2)</name>
    <dbReference type="NCBI Taxonomy" id="316058"/>
    <lineage>
        <taxon>Bacteria</taxon>
        <taxon>Pseudomonadati</taxon>
        <taxon>Pseudomonadota</taxon>
        <taxon>Alphaproteobacteria</taxon>
        <taxon>Hyphomicrobiales</taxon>
        <taxon>Nitrobacteraceae</taxon>
        <taxon>Rhodopseudomonas</taxon>
    </lineage>
</organism>
<dbReference type="InterPro" id="IPR043128">
    <property type="entry name" value="Rev_trsase/Diguanyl_cyclase"/>
</dbReference>
<dbReference type="GO" id="GO:0007165">
    <property type="term" value="P:signal transduction"/>
    <property type="evidence" value="ECO:0007669"/>
    <property type="project" value="InterPro"/>
</dbReference>
<comment type="catalytic activity">
    <reaction evidence="2">
        <text>2 GTP = 3',3'-c-di-GMP + 2 diphosphate</text>
        <dbReference type="Rhea" id="RHEA:24898"/>
        <dbReference type="ChEBI" id="CHEBI:33019"/>
        <dbReference type="ChEBI" id="CHEBI:37565"/>
        <dbReference type="ChEBI" id="CHEBI:58805"/>
        <dbReference type="EC" id="2.7.7.65"/>
    </reaction>
</comment>
<dbReference type="PANTHER" id="PTHR45138">
    <property type="entry name" value="REGULATORY COMPONENTS OF SENSORY TRANSDUCTION SYSTEM"/>
    <property type="match status" value="1"/>
</dbReference>
<dbReference type="Pfam" id="PF00672">
    <property type="entry name" value="HAMP"/>
    <property type="match status" value="1"/>
</dbReference>
<sequence length="592" mass="65706">MTRNTMRALWNQIATSLKTKFLVVTICVFGLVALPAYAAFEFLTRKTVVALGTLFAEKQVLFDRYRGLEALIREVSLAETVARSPAVRAWARDEADPDKTVRGLAELEHYRLSFHDKSYFFVVHESGNYYFNDADNNYNGNQLRYQVKRDNSRDGWYFKTIAAGQACQLNVDRDDNLAVTKVWINCVITDQGRILGVIGTGVDLSEFIREVVALPQTGITSMFVDRAGAIQAHRDPGMVDFHSLTKDTKTKKTIFQQVDKPAEAGELAAMMARVSAGSRMVESRFMNIGGREFLVGVGYLDRLGWFNVTLMDIDAIIDRRLFTPIALLLVFMMTAAVALVTILFRRVVLDRLAIVEAAARRVEDGDFDNIVVDRGSDEIGRLSRTLSGMAHAVRDHTRILEDLVDERTEKLRRLANIDLLTEIPNRRGFTQVFEQWLARSPLVPRSAGLLLIDLDDFKDVNDAFGHLAGDRLLCETARRLAPLLTDRDICARWGGDEFVVLVEDCDQDGLRALCARMVAAMNATPIRSDDGQDIALTVSIGGCRVVSGSSIDAAFAEADAALYAAKRAGRNRFVLFDADAGSALDAVVTAKA</sequence>
<dbReference type="CDD" id="cd06225">
    <property type="entry name" value="HAMP"/>
    <property type="match status" value="1"/>
</dbReference>
<dbReference type="SMART" id="SM00304">
    <property type="entry name" value="HAMP"/>
    <property type="match status" value="1"/>
</dbReference>
<keyword evidence="3" id="KW-1133">Transmembrane helix</keyword>
<dbReference type="HOGENOM" id="CLU_464495_0_0_5"/>
<keyword evidence="3" id="KW-0472">Membrane</keyword>
<protein>
    <recommendedName>
        <fullName evidence="1">diguanylate cyclase</fullName>
        <ecNumber evidence="1">2.7.7.65</ecNumber>
    </recommendedName>
</protein>
<dbReference type="GO" id="GO:0052621">
    <property type="term" value="F:diguanylate cyclase activity"/>
    <property type="evidence" value="ECO:0007669"/>
    <property type="project" value="UniProtKB-EC"/>
</dbReference>
<keyword evidence="7" id="KW-1185">Reference proteome</keyword>
<gene>
    <name evidence="6" type="ordered locus">RPB_4125</name>
</gene>
<dbReference type="eggNOG" id="COG4192">
    <property type="taxonomic scope" value="Bacteria"/>
</dbReference>
<accession>Q2ISJ3</accession>
<dbReference type="PROSITE" id="PS50887">
    <property type="entry name" value="GGDEF"/>
    <property type="match status" value="1"/>
</dbReference>
<dbReference type="AlphaFoldDB" id="Q2ISJ3"/>
<keyword evidence="3" id="KW-0812">Transmembrane</keyword>
<evidence type="ECO:0000256" key="1">
    <source>
        <dbReference type="ARBA" id="ARBA00012528"/>
    </source>
</evidence>
<dbReference type="PROSITE" id="PS50885">
    <property type="entry name" value="HAMP"/>
    <property type="match status" value="1"/>
</dbReference>
<dbReference type="STRING" id="316058.RPB_4125"/>
<evidence type="ECO:0000259" key="5">
    <source>
        <dbReference type="PROSITE" id="PS50887"/>
    </source>
</evidence>
<dbReference type="CDD" id="cd01949">
    <property type="entry name" value="GGDEF"/>
    <property type="match status" value="1"/>
</dbReference>
<dbReference type="KEGG" id="rpb:RPB_4125"/>
<dbReference type="Gene3D" id="6.10.340.10">
    <property type="match status" value="1"/>
</dbReference>
<proteinExistence type="predicted"/>
<name>Q2ISJ3_RHOP2</name>
<reference evidence="6 7" key="1">
    <citation type="submission" date="2006-01" db="EMBL/GenBank/DDBJ databases">
        <title>Complete sequence of Rhodopseudomonas palustris HaA2.</title>
        <authorList>
            <consortium name="US DOE Joint Genome Institute"/>
            <person name="Copeland A."/>
            <person name="Lucas S."/>
            <person name="Lapidus A."/>
            <person name="Barry K."/>
            <person name="Detter J.C."/>
            <person name="Glavina T."/>
            <person name="Hammon N."/>
            <person name="Israni S."/>
            <person name="Pitluck S."/>
            <person name="Chain P."/>
            <person name="Malfatti S."/>
            <person name="Shin M."/>
            <person name="Vergez L."/>
            <person name="Schmutz J."/>
            <person name="Larimer F."/>
            <person name="Land M."/>
            <person name="Hauser L."/>
            <person name="Pelletier D.A."/>
            <person name="Kyrpides N."/>
            <person name="Anderson I."/>
            <person name="Oda Y."/>
            <person name="Harwood C.S."/>
            <person name="Richardson P."/>
        </authorList>
    </citation>
    <scope>NUCLEOTIDE SEQUENCE [LARGE SCALE GENOMIC DNA]</scope>
    <source>
        <strain evidence="6 7">HaA2</strain>
    </source>
</reference>
<feature type="transmembrane region" description="Helical" evidence="3">
    <location>
        <begin position="321"/>
        <end position="344"/>
    </location>
</feature>
<dbReference type="Proteomes" id="UP000008809">
    <property type="component" value="Chromosome"/>
</dbReference>
<dbReference type="SMART" id="SM00267">
    <property type="entry name" value="GGDEF"/>
    <property type="match status" value="1"/>
</dbReference>